<dbReference type="InterPro" id="IPR058240">
    <property type="entry name" value="rSAM_sf"/>
</dbReference>
<dbReference type="PANTHER" id="PTHR11135:SF1">
    <property type="entry name" value="PROTEIN YHCC"/>
    <property type="match status" value="1"/>
</dbReference>
<dbReference type="SFLD" id="SFLDG01091">
    <property type="entry name" value="uncharacterized_CHP01210-like"/>
    <property type="match status" value="1"/>
</dbReference>
<dbReference type="OrthoDB" id="9801689at2"/>
<dbReference type="HOGENOM" id="CLU_060920_0_0_9"/>
<dbReference type="InterPro" id="IPR032432">
    <property type="entry name" value="Radical_SAM_C"/>
</dbReference>
<dbReference type="InterPro" id="IPR023404">
    <property type="entry name" value="rSAM_horseshoe"/>
</dbReference>
<dbReference type="EMBL" id="ADKX01000049">
    <property type="protein sequence ID" value="EFW03230.1"/>
    <property type="molecule type" value="Genomic_DNA"/>
</dbReference>
<dbReference type="GO" id="GO:0003824">
    <property type="term" value="F:catalytic activity"/>
    <property type="evidence" value="ECO:0007669"/>
    <property type="project" value="InterPro"/>
</dbReference>
<dbReference type="SMART" id="SM00729">
    <property type="entry name" value="Elp3"/>
    <property type="match status" value="1"/>
</dbReference>
<dbReference type="Pfam" id="PF16199">
    <property type="entry name" value="Radical_SAM_C"/>
    <property type="match status" value="1"/>
</dbReference>
<dbReference type="AlphaFoldDB" id="E7GFG9"/>
<dbReference type="InterPro" id="IPR039661">
    <property type="entry name" value="ELP3"/>
</dbReference>
<dbReference type="RefSeq" id="WP_008790594.1">
    <property type="nucleotide sequence ID" value="NZ_CALHJH010000042.1"/>
</dbReference>
<evidence type="ECO:0000256" key="3">
    <source>
        <dbReference type="ARBA" id="ARBA00022691"/>
    </source>
</evidence>
<dbReference type="Proteomes" id="UP000003157">
    <property type="component" value="Unassembled WGS sequence"/>
</dbReference>
<feature type="domain" description="Elp3/MiaA/NifB-like radical SAM core" evidence="7">
    <location>
        <begin position="29"/>
        <end position="256"/>
    </location>
</feature>
<keyword evidence="2" id="KW-0004">4Fe-4S</keyword>
<evidence type="ECO:0000256" key="5">
    <source>
        <dbReference type="ARBA" id="ARBA00023004"/>
    </source>
</evidence>
<comment type="cofactor">
    <cofactor evidence="1">
        <name>[4Fe-4S] cluster</name>
        <dbReference type="ChEBI" id="CHEBI:49883"/>
    </cofactor>
</comment>
<comment type="caution">
    <text evidence="8">The sequence shown here is derived from an EMBL/GenBank/DDBJ whole genome shotgun (WGS) entry which is preliminary data.</text>
</comment>
<sequence length="330" mass="38038">MNTFPYSFDNKRYHTYNYFLKNKYKQKIAKVSLNAGFTCPNRDGTRGFGGCIFCSDSGSGDFAGNVHDSLQKQFENVSAMMRRKWPDCQFIAYFQANSNTYAPVKQLKATFEPFLQQKDVVGLAIATRPDCLNEDVCDYLYELSQKCDLYIELGLQTIHNQTGQFIHRGHDYQTFLDGLSRLRNRKIDVCVHIINGLPYETRKMMLETAKAVGQLDIQGIKIHNLFILKNTILHHIYESKPFPLLSRDEYISLVVEQLAYIPEHIVVERLTGDAPIQDLVEPLWSIKKVTILNDIDKLMKEKNIFQGSYLTKENIKNADIPLCCIRKDPE</sequence>
<evidence type="ECO:0000256" key="6">
    <source>
        <dbReference type="ARBA" id="ARBA00023014"/>
    </source>
</evidence>
<keyword evidence="5" id="KW-0408">Iron</keyword>
<dbReference type="STRING" id="100884.GCA_000269565_00600"/>
<accession>E7GFG9</accession>
<dbReference type="SFLD" id="SFLDG01086">
    <property type="entry name" value="elongater_protein-like"/>
    <property type="match status" value="1"/>
</dbReference>
<dbReference type="InterPro" id="IPR005911">
    <property type="entry name" value="YhcC-like"/>
</dbReference>
<evidence type="ECO:0000313" key="9">
    <source>
        <dbReference type="Proteomes" id="UP000003157"/>
    </source>
</evidence>
<protein>
    <submittedName>
        <fullName evidence="8">Fe-S oxidoreductase</fullName>
    </submittedName>
</protein>
<dbReference type="GO" id="GO:0051539">
    <property type="term" value="F:4 iron, 4 sulfur cluster binding"/>
    <property type="evidence" value="ECO:0007669"/>
    <property type="project" value="UniProtKB-KW"/>
</dbReference>
<dbReference type="InterPro" id="IPR007197">
    <property type="entry name" value="rSAM"/>
</dbReference>
<evidence type="ECO:0000256" key="4">
    <source>
        <dbReference type="ARBA" id="ARBA00022723"/>
    </source>
</evidence>
<name>E7GFG9_9FIRM</name>
<keyword evidence="9" id="KW-1185">Reference proteome</keyword>
<evidence type="ECO:0000313" key="8">
    <source>
        <dbReference type="EMBL" id="EFW03230.1"/>
    </source>
</evidence>
<dbReference type="Pfam" id="PF04055">
    <property type="entry name" value="Radical_SAM"/>
    <property type="match status" value="1"/>
</dbReference>
<dbReference type="eggNOG" id="COG1242">
    <property type="taxonomic scope" value="Bacteria"/>
</dbReference>
<keyword evidence="4" id="KW-0479">Metal-binding</keyword>
<keyword evidence="3" id="KW-0949">S-adenosyl-L-methionine</keyword>
<proteinExistence type="predicted"/>
<dbReference type="Gene3D" id="3.80.30.20">
    <property type="entry name" value="tm_1862 like domain"/>
    <property type="match status" value="1"/>
</dbReference>
<dbReference type="SUPFAM" id="SSF102114">
    <property type="entry name" value="Radical SAM enzymes"/>
    <property type="match status" value="1"/>
</dbReference>
<dbReference type="GO" id="GO:0046872">
    <property type="term" value="F:metal ion binding"/>
    <property type="evidence" value="ECO:0007669"/>
    <property type="project" value="UniProtKB-KW"/>
</dbReference>
<dbReference type="SFLD" id="SFLDS00029">
    <property type="entry name" value="Radical_SAM"/>
    <property type="match status" value="1"/>
</dbReference>
<dbReference type="InterPro" id="IPR006638">
    <property type="entry name" value="Elp3/MiaA/NifB-like_rSAM"/>
</dbReference>
<reference evidence="8 9" key="1">
    <citation type="submission" date="2010-12" db="EMBL/GenBank/DDBJ databases">
        <title>The Genome Sequence of Coprobacillus sp. strain 29_1.</title>
        <authorList>
            <consortium name="The Broad Institute Genome Sequencing Platform"/>
            <person name="Earl A."/>
            <person name="Ward D."/>
            <person name="Feldgarden M."/>
            <person name="Gevers D."/>
            <person name="Daigneault M."/>
            <person name="Sibley C.D."/>
            <person name="White A."/>
            <person name="Strauss J."/>
            <person name="Allen-Vercoe E."/>
            <person name="Young S.K."/>
            <person name="Zeng Q."/>
            <person name="Gargeya S."/>
            <person name="Fitzgerald M."/>
            <person name="Haas B."/>
            <person name="Abouelleil A."/>
            <person name="Alvarado L."/>
            <person name="Arachchi H.M."/>
            <person name="Berlin A."/>
            <person name="Brown A."/>
            <person name="Chapman S.B."/>
            <person name="Chen Z."/>
            <person name="Dunbar C."/>
            <person name="Freedman E."/>
            <person name="Gearin G."/>
            <person name="Gellesch M."/>
            <person name="Goldberg J."/>
            <person name="Griggs A."/>
            <person name="Gujja S."/>
            <person name="Heilman E."/>
            <person name="Heiman D."/>
            <person name="Howarth C."/>
            <person name="Larson L."/>
            <person name="Lui A."/>
            <person name="MacDonald P.J.P."/>
            <person name="Mehta T."/>
            <person name="Montmayeur A."/>
            <person name="Murphy C."/>
            <person name="Neiman D."/>
            <person name="Pearson M."/>
            <person name="Priest M."/>
            <person name="Roberts A."/>
            <person name="Saif S."/>
            <person name="Shea T."/>
            <person name="Shenoy N."/>
            <person name="Sisk P."/>
            <person name="Stolte C."/>
            <person name="Sykes S."/>
            <person name="White J."/>
            <person name="Yandava C."/>
            <person name="Nusbaum C."/>
            <person name="Birren B."/>
        </authorList>
    </citation>
    <scope>NUCLEOTIDE SEQUENCE [LARGE SCALE GENOMIC DNA]</scope>
    <source>
        <strain evidence="8 9">29_1</strain>
    </source>
</reference>
<evidence type="ECO:0000259" key="7">
    <source>
        <dbReference type="SMART" id="SM00729"/>
    </source>
</evidence>
<dbReference type="PANTHER" id="PTHR11135">
    <property type="entry name" value="HISTONE ACETYLTRANSFERASE-RELATED"/>
    <property type="match status" value="1"/>
</dbReference>
<gene>
    <name evidence="8" type="ORF">HMPREF9488_03512</name>
</gene>
<keyword evidence="6" id="KW-0411">Iron-sulfur</keyword>
<evidence type="ECO:0000256" key="1">
    <source>
        <dbReference type="ARBA" id="ARBA00001966"/>
    </source>
</evidence>
<organism evidence="8 9">
    <name type="scientific">Coprobacillus cateniformis</name>
    <dbReference type="NCBI Taxonomy" id="100884"/>
    <lineage>
        <taxon>Bacteria</taxon>
        <taxon>Bacillati</taxon>
        <taxon>Bacillota</taxon>
        <taxon>Erysipelotrichia</taxon>
        <taxon>Erysipelotrichales</taxon>
        <taxon>Coprobacillaceae</taxon>
        <taxon>Coprobacillus</taxon>
    </lineage>
</organism>
<dbReference type="NCBIfam" id="TIGR01212">
    <property type="entry name" value="TIGR01212 family radical SAM protein"/>
    <property type="match status" value="1"/>
</dbReference>
<evidence type="ECO:0000256" key="2">
    <source>
        <dbReference type="ARBA" id="ARBA00022485"/>
    </source>
</evidence>